<dbReference type="InterPro" id="IPR036116">
    <property type="entry name" value="FN3_sf"/>
</dbReference>
<dbReference type="OMA" id="RCWCALE"/>
<evidence type="ECO:0000256" key="6">
    <source>
        <dbReference type="ARBA" id="ARBA00023157"/>
    </source>
</evidence>
<evidence type="ECO:0000256" key="3">
    <source>
        <dbReference type="ARBA" id="ARBA00022729"/>
    </source>
</evidence>
<name>A0A671X0F4_SPAAU</name>
<dbReference type="Pfam" id="PF09240">
    <property type="entry name" value="IL6Ra-bind"/>
    <property type="match status" value="1"/>
</dbReference>
<dbReference type="InParanoid" id="A0A671X0F4"/>
<keyword evidence="8" id="KW-0325">Glycoprotein</keyword>
<dbReference type="InterPro" id="IPR013783">
    <property type="entry name" value="Ig-like_fold"/>
</dbReference>
<dbReference type="GO" id="GO:0009897">
    <property type="term" value="C:external side of plasma membrane"/>
    <property type="evidence" value="ECO:0007669"/>
    <property type="project" value="TreeGrafter"/>
</dbReference>
<protein>
    <submittedName>
        <fullName evidence="14">Interleukin 6 receptor</fullName>
    </submittedName>
</protein>
<reference evidence="14" key="3">
    <citation type="submission" date="2025-09" db="UniProtKB">
        <authorList>
            <consortium name="Ensembl"/>
        </authorList>
    </citation>
    <scope>IDENTIFICATION</scope>
</reference>
<dbReference type="PANTHER" id="PTHR23037:SF22">
    <property type="entry name" value="CYTOKINE RECEPTOR COMMON SUBUNIT BETA"/>
    <property type="match status" value="1"/>
</dbReference>
<keyword evidence="4 11" id="KW-1133">Transmembrane helix</keyword>
<evidence type="ECO:0000256" key="7">
    <source>
        <dbReference type="ARBA" id="ARBA00023170"/>
    </source>
</evidence>
<evidence type="ECO:0000313" key="15">
    <source>
        <dbReference type="Proteomes" id="UP000472265"/>
    </source>
</evidence>
<reference evidence="14" key="2">
    <citation type="submission" date="2025-08" db="UniProtKB">
        <authorList>
            <consortium name="Ensembl"/>
        </authorList>
    </citation>
    <scope>IDENTIFICATION</scope>
</reference>
<reference evidence="14" key="1">
    <citation type="submission" date="2021-04" db="EMBL/GenBank/DDBJ databases">
        <authorList>
            <consortium name="Wellcome Sanger Institute Data Sharing"/>
        </authorList>
    </citation>
    <scope>NUCLEOTIDE SEQUENCE [LARGE SCALE GENOMIC DNA]</scope>
</reference>
<dbReference type="GeneTree" id="ENSGT00940000165521"/>
<evidence type="ECO:0000259" key="13">
    <source>
        <dbReference type="PROSITE" id="PS50853"/>
    </source>
</evidence>
<organism evidence="14 15">
    <name type="scientific">Sparus aurata</name>
    <name type="common">Gilthead sea bream</name>
    <dbReference type="NCBI Taxonomy" id="8175"/>
    <lineage>
        <taxon>Eukaryota</taxon>
        <taxon>Metazoa</taxon>
        <taxon>Chordata</taxon>
        <taxon>Craniata</taxon>
        <taxon>Vertebrata</taxon>
        <taxon>Euteleostomi</taxon>
        <taxon>Actinopterygii</taxon>
        <taxon>Neopterygii</taxon>
        <taxon>Teleostei</taxon>
        <taxon>Neoteleostei</taxon>
        <taxon>Acanthomorphata</taxon>
        <taxon>Eupercaria</taxon>
        <taxon>Spariformes</taxon>
        <taxon>Sparidae</taxon>
        <taxon>Sparus</taxon>
    </lineage>
</organism>
<evidence type="ECO:0000256" key="5">
    <source>
        <dbReference type="ARBA" id="ARBA00023136"/>
    </source>
</evidence>
<feature type="compositionally biased region" description="Basic and acidic residues" evidence="10">
    <location>
        <begin position="110"/>
        <end position="119"/>
    </location>
</feature>
<evidence type="ECO:0000256" key="12">
    <source>
        <dbReference type="SAM" id="SignalP"/>
    </source>
</evidence>
<feature type="region of interest" description="Disordered" evidence="10">
    <location>
        <begin position="510"/>
        <end position="559"/>
    </location>
</feature>
<keyword evidence="3 12" id="KW-0732">Signal</keyword>
<dbReference type="PROSITE" id="PS50853">
    <property type="entry name" value="FN3"/>
    <property type="match status" value="1"/>
</dbReference>
<dbReference type="InterPro" id="IPR015321">
    <property type="entry name" value="TypeI_recpt_CBD"/>
</dbReference>
<keyword evidence="15" id="KW-1185">Reference proteome</keyword>
<dbReference type="InterPro" id="IPR003599">
    <property type="entry name" value="Ig_sub"/>
</dbReference>
<dbReference type="Ensembl" id="ENSSAUT00010046817.1">
    <property type="protein sequence ID" value="ENSSAUP00010044513.1"/>
    <property type="gene ID" value="ENSSAUG00010018609.1"/>
</dbReference>
<keyword evidence="6" id="KW-1015">Disulfide bond</keyword>
<evidence type="ECO:0000256" key="2">
    <source>
        <dbReference type="ARBA" id="ARBA00022692"/>
    </source>
</evidence>
<feature type="chain" id="PRO_5025421644" evidence="12">
    <location>
        <begin position="19"/>
        <end position="580"/>
    </location>
</feature>
<feature type="compositionally biased region" description="Polar residues" evidence="10">
    <location>
        <begin position="94"/>
        <end position="109"/>
    </location>
</feature>
<proteinExistence type="predicted"/>
<dbReference type="SUPFAM" id="SSF48726">
    <property type="entry name" value="Immunoglobulin"/>
    <property type="match status" value="1"/>
</dbReference>
<dbReference type="InterPro" id="IPR003961">
    <property type="entry name" value="FN3_dom"/>
</dbReference>
<feature type="domain" description="Fibronectin type-III" evidence="13">
    <location>
        <begin position="329"/>
        <end position="432"/>
    </location>
</feature>
<dbReference type="Gene3D" id="2.60.40.10">
    <property type="entry name" value="Immunoglobulins"/>
    <property type="match status" value="2"/>
</dbReference>
<sequence>MRIFLPLLCAVCASVARSIFDGTCLRKDPPPGALVVSPGSDLVLTCSGHVAVNGVKVRNGSNTNRVGSSSAATPTTVNIITSPGAQMKSDTHNTENAGGQGYHSNPTQARDTRSPRHTDTGYTASPTAHMGQPTSVHRLLNTAETDGVDYEEEEVSRVTRGIKWRSQWKLNKRTLGKGDRDQGGITFDRSGASLSLSSLRLTDSGTYACFHRGRERFSLKVIVADPPEKPGLDCYKKSPSSKIRCESTPQKPNAVRPDCSLLLSKNAQPFVRRQCSYSSRTSRCWCALDHNEEERRNNHMAFLCVTSIAGNATSSVVQFHPLSIVKPDPPLNVTVRQIEGQETWLKVVWNLPTSWKSVDNFYELIHEMKYRPCISPFHQEQVHEVTNKRFDIITDAMPGVEYVIQLRTKEQYDGMWSSWSDPVVATTWTAPEATTTLHPVYTDPESSGDDYTMEDTPPPALLSSSNEVSAHVLWISGSFALLLIILAAYIFRHKERFMSKLHSLSVFTQYGDSPQPQPPPSAPTAPEVQALVTFSPPLLKEPPPGEVKDGEEENEEEQCLNERTEAMHFNNTSYFFLQQQ</sequence>
<feature type="signal peptide" evidence="12">
    <location>
        <begin position="1"/>
        <end position="18"/>
    </location>
</feature>
<gene>
    <name evidence="14" type="primary">il6r</name>
</gene>
<feature type="compositionally biased region" description="Acidic residues" evidence="10">
    <location>
        <begin position="549"/>
        <end position="559"/>
    </location>
</feature>
<dbReference type="GO" id="GO:0016064">
    <property type="term" value="P:immunoglobulin mediated immune response"/>
    <property type="evidence" value="ECO:0007669"/>
    <property type="project" value="TreeGrafter"/>
</dbReference>
<dbReference type="SUPFAM" id="SSF49265">
    <property type="entry name" value="Fibronectin type III"/>
    <property type="match status" value="2"/>
</dbReference>
<dbReference type="AlphaFoldDB" id="A0A671X0F4"/>
<evidence type="ECO:0000256" key="1">
    <source>
        <dbReference type="ARBA" id="ARBA00004479"/>
    </source>
</evidence>
<keyword evidence="7" id="KW-0675">Receptor</keyword>
<dbReference type="OrthoDB" id="8634471at2759"/>
<dbReference type="GO" id="GO:0004896">
    <property type="term" value="F:cytokine receptor activity"/>
    <property type="evidence" value="ECO:0007669"/>
    <property type="project" value="TreeGrafter"/>
</dbReference>
<evidence type="ECO:0000256" key="8">
    <source>
        <dbReference type="ARBA" id="ARBA00023180"/>
    </source>
</evidence>
<keyword evidence="9" id="KW-0393">Immunoglobulin domain</keyword>
<feature type="transmembrane region" description="Helical" evidence="11">
    <location>
        <begin position="472"/>
        <end position="491"/>
    </location>
</feature>
<dbReference type="CDD" id="cd00063">
    <property type="entry name" value="FN3"/>
    <property type="match status" value="1"/>
</dbReference>
<dbReference type="Proteomes" id="UP000472265">
    <property type="component" value="Chromosome 17"/>
</dbReference>
<evidence type="ECO:0000313" key="14">
    <source>
        <dbReference type="Ensembl" id="ENSSAUP00010044513.1"/>
    </source>
</evidence>
<comment type="subcellular location">
    <subcellularLocation>
        <location evidence="1">Membrane</location>
        <topology evidence="1">Single-pass type I membrane protein</topology>
    </subcellularLocation>
</comment>
<feature type="region of interest" description="Disordered" evidence="10">
    <location>
        <begin position="83"/>
        <end position="132"/>
    </location>
</feature>
<keyword evidence="2 11" id="KW-0812">Transmembrane</keyword>
<keyword evidence="5 11" id="KW-0472">Membrane</keyword>
<evidence type="ECO:0000256" key="10">
    <source>
        <dbReference type="SAM" id="MobiDB-lite"/>
    </source>
</evidence>
<evidence type="ECO:0000256" key="4">
    <source>
        <dbReference type="ARBA" id="ARBA00022989"/>
    </source>
</evidence>
<dbReference type="InterPro" id="IPR036179">
    <property type="entry name" value="Ig-like_dom_sf"/>
</dbReference>
<evidence type="ECO:0000256" key="11">
    <source>
        <dbReference type="SAM" id="Phobius"/>
    </source>
</evidence>
<accession>A0A671X0F4</accession>
<evidence type="ECO:0000256" key="9">
    <source>
        <dbReference type="ARBA" id="ARBA00023319"/>
    </source>
</evidence>
<dbReference type="PANTHER" id="PTHR23037">
    <property type="entry name" value="CYTOKINE RECEPTOR"/>
    <property type="match status" value="1"/>
</dbReference>
<dbReference type="SMART" id="SM00409">
    <property type="entry name" value="IG"/>
    <property type="match status" value="1"/>
</dbReference>